<name>A0AAF0E5X9_9BASI</name>
<accession>A0AAF0E5X9</accession>
<dbReference type="Proteomes" id="UP001220961">
    <property type="component" value="Chromosome 1"/>
</dbReference>
<dbReference type="GO" id="GO:0006122">
    <property type="term" value="P:mitochondrial electron transport, ubiquinol to cytochrome c"/>
    <property type="evidence" value="ECO:0007669"/>
    <property type="project" value="InterPro"/>
</dbReference>
<reference evidence="2" key="1">
    <citation type="submission" date="2023-03" db="EMBL/GenBank/DDBJ databases">
        <title>Mating type loci evolution in Malassezia.</title>
        <authorList>
            <person name="Coelho M.A."/>
        </authorList>
    </citation>
    <scope>NUCLEOTIDE SEQUENCE</scope>
    <source>
        <strain evidence="2">CBS 10434</strain>
    </source>
</reference>
<dbReference type="Pfam" id="PF09796">
    <property type="entry name" value="QCR10"/>
    <property type="match status" value="1"/>
</dbReference>
<organism evidence="2 3">
    <name type="scientific">Malassezia caprae</name>
    <dbReference type="NCBI Taxonomy" id="1381934"/>
    <lineage>
        <taxon>Eukaryota</taxon>
        <taxon>Fungi</taxon>
        <taxon>Dikarya</taxon>
        <taxon>Basidiomycota</taxon>
        <taxon>Ustilaginomycotina</taxon>
        <taxon>Malasseziomycetes</taxon>
        <taxon>Malasseziales</taxon>
        <taxon>Malasseziaceae</taxon>
        <taxon>Malassezia</taxon>
    </lineage>
</organism>
<evidence type="ECO:0000313" key="3">
    <source>
        <dbReference type="Proteomes" id="UP001220961"/>
    </source>
</evidence>
<evidence type="ECO:0000313" key="2">
    <source>
        <dbReference type="EMBL" id="WFD18033.1"/>
    </source>
</evidence>
<dbReference type="GO" id="GO:0005739">
    <property type="term" value="C:mitochondrion"/>
    <property type="evidence" value="ECO:0007669"/>
    <property type="project" value="GOC"/>
</dbReference>
<proteinExistence type="predicted"/>
<keyword evidence="1" id="KW-0812">Transmembrane</keyword>
<keyword evidence="3" id="KW-1185">Reference proteome</keyword>
<dbReference type="InterPro" id="IPR019182">
    <property type="entry name" value="Cytochrome_b-c1_su10_fun"/>
</dbReference>
<dbReference type="PANTHER" id="PTHR28254:SF1">
    <property type="entry name" value="CYTOCHROME B-C1 COMPLEX SUBUNIT 10, MITOCHONDRIAL"/>
    <property type="match status" value="1"/>
</dbReference>
<feature type="transmembrane region" description="Helical" evidence="1">
    <location>
        <begin position="44"/>
        <end position="65"/>
    </location>
</feature>
<dbReference type="EMBL" id="CP119908">
    <property type="protein sequence ID" value="WFD18033.1"/>
    <property type="molecule type" value="Genomic_DNA"/>
</dbReference>
<keyword evidence="1" id="KW-1133">Transmembrane helix</keyword>
<keyword evidence="1" id="KW-0472">Membrane</keyword>
<protein>
    <submittedName>
        <fullName evidence="2">Uncharacterized protein</fullName>
    </submittedName>
</protein>
<gene>
    <name evidence="2" type="ORF">MCAP1_000245</name>
</gene>
<evidence type="ECO:0000256" key="1">
    <source>
        <dbReference type="SAM" id="Phobius"/>
    </source>
</evidence>
<dbReference type="AlphaFoldDB" id="A0AAF0E5X9"/>
<sequence>MFRPSPAAMGAFRATSRAASLKPSFQPHVGTINAQYAFKWVPSLFFWGATSGVLVTLALSGVPLFKKDVLLKTPVASFYEDKTPDSDKPF</sequence>
<dbReference type="PANTHER" id="PTHR28254">
    <property type="entry name" value="CYTOCHROME B-C1 COMPLEX SUBUNIT 10"/>
    <property type="match status" value="1"/>
</dbReference>